<dbReference type="InterPro" id="IPR036056">
    <property type="entry name" value="Fibrinogen-like_C"/>
</dbReference>
<protein>
    <submittedName>
        <fullName evidence="1">Uncharacterized protein</fullName>
    </submittedName>
</protein>
<dbReference type="SUPFAM" id="SSF56496">
    <property type="entry name" value="Fibrinogen C-terminal domain-like"/>
    <property type="match status" value="1"/>
</dbReference>
<gene>
    <name evidence="1" type="ORF">PACLA_8A042995</name>
</gene>
<dbReference type="OrthoDB" id="5968137at2759"/>
<dbReference type="Proteomes" id="UP001152795">
    <property type="component" value="Unassembled WGS sequence"/>
</dbReference>
<keyword evidence="2" id="KW-1185">Reference proteome</keyword>
<sequence length="228" mass="25777">MPGKSCRDISARKCVGDGIYWISLNSTASTAFPVFCDMKNGGWTLIFKGIAGVPGIVSDIWQSPSTFNENSLKALNIENCFKNHYKNRIVQEWSTFSPTQARIVLYSRGKEDVVLTFSTQNTNNMNWFTEANLQTSPWQDIHEKVNNYFSVVGYCPADRGCRDFYINHQHGGCPGDIGWLTIGNIYQGCDWEKKHGMTSFLYSKKTSNVNWNVYADVGASEVFAVYLR</sequence>
<evidence type="ECO:0000313" key="1">
    <source>
        <dbReference type="EMBL" id="CAB4029597.1"/>
    </source>
</evidence>
<reference evidence="1" key="1">
    <citation type="submission" date="2020-04" db="EMBL/GenBank/DDBJ databases">
        <authorList>
            <person name="Alioto T."/>
            <person name="Alioto T."/>
            <person name="Gomez Garrido J."/>
        </authorList>
    </citation>
    <scope>NUCLEOTIDE SEQUENCE</scope>
    <source>
        <strain evidence="1">A484AB</strain>
    </source>
</reference>
<comment type="caution">
    <text evidence="1">The sequence shown here is derived from an EMBL/GenBank/DDBJ whole genome shotgun (WGS) entry which is preliminary data.</text>
</comment>
<dbReference type="Gene3D" id="3.90.215.10">
    <property type="entry name" value="Gamma Fibrinogen, chain A, domain 1"/>
    <property type="match status" value="1"/>
</dbReference>
<dbReference type="EMBL" id="CACRXK020016280">
    <property type="protein sequence ID" value="CAB4029597.1"/>
    <property type="molecule type" value="Genomic_DNA"/>
</dbReference>
<proteinExistence type="predicted"/>
<name>A0A7D9JH13_PARCT</name>
<accession>A0A7D9JH13</accession>
<dbReference type="NCBIfam" id="NF040941">
    <property type="entry name" value="GGGWT_bact"/>
    <property type="match status" value="1"/>
</dbReference>
<organism evidence="1 2">
    <name type="scientific">Paramuricea clavata</name>
    <name type="common">Red gorgonian</name>
    <name type="synonym">Violescent sea-whip</name>
    <dbReference type="NCBI Taxonomy" id="317549"/>
    <lineage>
        <taxon>Eukaryota</taxon>
        <taxon>Metazoa</taxon>
        <taxon>Cnidaria</taxon>
        <taxon>Anthozoa</taxon>
        <taxon>Octocorallia</taxon>
        <taxon>Malacalcyonacea</taxon>
        <taxon>Plexauridae</taxon>
        <taxon>Paramuricea</taxon>
    </lineage>
</organism>
<evidence type="ECO:0000313" key="2">
    <source>
        <dbReference type="Proteomes" id="UP001152795"/>
    </source>
</evidence>
<dbReference type="InterPro" id="IPR014716">
    <property type="entry name" value="Fibrinogen_a/b/g_C_1"/>
</dbReference>
<dbReference type="AlphaFoldDB" id="A0A7D9JH13"/>